<feature type="compositionally biased region" description="Low complexity" evidence="2">
    <location>
        <begin position="1435"/>
        <end position="1452"/>
    </location>
</feature>
<evidence type="ECO:0000313" key="4">
    <source>
        <dbReference type="Proteomes" id="UP000001805"/>
    </source>
</evidence>
<feature type="region of interest" description="Disordered" evidence="2">
    <location>
        <begin position="1"/>
        <end position="120"/>
    </location>
</feature>
<feature type="compositionally biased region" description="Basic and acidic residues" evidence="2">
    <location>
        <begin position="1"/>
        <end position="22"/>
    </location>
</feature>
<reference evidence="3 4" key="1">
    <citation type="journal article" date="2003" name="Nature">
        <title>The genome sequence of the filamentous fungus Neurospora crassa.</title>
        <authorList>
            <person name="Galagan J.E."/>
            <person name="Calvo S.E."/>
            <person name="Borkovich K.A."/>
            <person name="Selker E.U."/>
            <person name="Read N.D."/>
            <person name="Jaffe D."/>
            <person name="FitzHugh W."/>
            <person name="Ma L.J."/>
            <person name="Smirnov S."/>
            <person name="Purcell S."/>
            <person name="Rehman B."/>
            <person name="Elkins T."/>
            <person name="Engels R."/>
            <person name="Wang S."/>
            <person name="Nielsen C.B."/>
            <person name="Butler J."/>
            <person name="Endrizzi M."/>
            <person name="Qui D."/>
            <person name="Ianakiev P."/>
            <person name="Bell-Pedersen D."/>
            <person name="Nelson M.A."/>
            <person name="Werner-Washburne M."/>
            <person name="Selitrennikoff C.P."/>
            <person name="Kinsey J.A."/>
            <person name="Braun E.L."/>
            <person name="Zelter A."/>
            <person name="Schulte U."/>
            <person name="Kothe G.O."/>
            <person name="Jedd G."/>
            <person name="Mewes W."/>
            <person name="Staben C."/>
            <person name="Marcotte E."/>
            <person name="Greenberg D."/>
            <person name="Roy A."/>
            <person name="Foley K."/>
            <person name="Naylor J."/>
            <person name="Stange-Thomann N."/>
            <person name="Barrett R."/>
            <person name="Gnerre S."/>
            <person name="Kamal M."/>
            <person name="Kamvysselis M."/>
            <person name="Mauceli E."/>
            <person name="Bielke C."/>
            <person name="Rudd S."/>
            <person name="Frishman D."/>
            <person name="Krystofova S."/>
            <person name="Rasmussen C."/>
            <person name="Metzenberg R.L."/>
            <person name="Perkins D.D."/>
            <person name="Kroken S."/>
            <person name="Cogoni C."/>
            <person name="Macino G."/>
            <person name="Catcheside D."/>
            <person name="Li W."/>
            <person name="Pratt R.J."/>
            <person name="Osmani S.A."/>
            <person name="DeSouza C.P."/>
            <person name="Glass L."/>
            <person name="Orbach M.J."/>
            <person name="Berglund J.A."/>
            <person name="Voelker R."/>
            <person name="Yarden O."/>
            <person name="Plamann M."/>
            <person name="Seiler S."/>
            <person name="Dunlap J."/>
            <person name="Radford A."/>
            <person name="Aramayo R."/>
            <person name="Natvig D.O."/>
            <person name="Alex L.A."/>
            <person name="Mannhaupt G."/>
            <person name="Ebbole D.J."/>
            <person name="Freitag M."/>
            <person name="Paulsen I."/>
            <person name="Sachs M.S."/>
            <person name="Lander E.S."/>
            <person name="Nusbaum C."/>
            <person name="Birren B."/>
        </authorList>
    </citation>
    <scope>NUCLEOTIDE SEQUENCE [LARGE SCALE GENOMIC DNA]</scope>
    <source>
        <strain evidence="4">ATCC 24698 / 74-OR23-1A / CBS 708.71 / DSM 1257 / FGSC 987</strain>
    </source>
</reference>
<dbReference type="EMBL" id="CM002237">
    <property type="protein sequence ID" value="EAA26781.2"/>
    <property type="molecule type" value="Genomic_DNA"/>
</dbReference>
<feature type="compositionally biased region" description="Gly residues" evidence="2">
    <location>
        <begin position="488"/>
        <end position="503"/>
    </location>
</feature>
<evidence type="ECO:0000313" key="3">
    <source>
        <dbReference type="EMBL" id="EAA26781.2"/>
    </source>
</evidence>
<feature type="region of interest" description="Disordered" evidence="2">
    <location>
        <begin position="2166"/>
        <end position="2193"/>
    </location>
</feature>
<feature type="compositionally biased region" description="Polar residues" evidence="2">
    <location>
        <begin position="527"/>
        <end position="541"/>
    </location>
</feature>
<feature type="compositionally biased region" description="Basic and acidic residues" evidence="2">
    <location>
        <begin position="178"/>
        <end position="194"/>
    </location>
</feature>
<organism evidence="3 4">
    <name type="scientific">Neurospora crassa (strain ATCC 24698 / 74-OR23-1A / CBS 708.71 / DSM 1257 / FGSC 987)</name>
    <dbReference type="NCBI Taxonomy" id="367110"/>
    <lineage>
        <taxon>Eukaryota</taxon>
        <taxon>Fungi</taxon>
        <taxon>Dikarya</taxon>
        <taxon>Ascomycota</taxon>
        <taxon>Pezizomycotina</taxon>
        <taxon>Sordariomycetes</taxon>
        <taxon>Sordariomycetidae</taxon>
        <taxon>Sordariales</taxon>
        <taxon>Sordariaceae</taxon>
        <taxon>Neurospora</taxon>
    </lineage>
</organism>
<evidence type="ECO:0000256" key="1">
    <source>
        <dbReference type="SAM" id="Coils"/>
    </source>
</evidence>
<dbReference type="OrthoDB" id="5423371at2759"/>
<sequence length="2509" mass="277118">MPPAGSERDHHGHHQLPRDLRHSHSASFDNHGRAMIPMWDSSDPERAPPPLPLNPQSPGVSRAGTSSAIQSAHAALQEKARESANLIPHIPKRAAGDPSPERTERPPLRNTATAASHRRLNSLQNSTVKDISLMLESGYVSNTSASRSPEKHEFKHDLKHDFKFDSKLDTKFDKYEKHENNKHDKYESKYESIYERPSTPTRSRENHVEFKDEKEDTLKPAPTMGSPRTGPSLTPGSILRQANSTSNMRRPHQSILGENTPPQSATMLALQNMSSASNLGTSSSVRDSDPLANITNGSSGVTKTTVTPLGLEALSNQLITLTNIASALQREMSALSRRSRDNATDLLSLKEATNQRDEDIRRSLRELITEAKSRAAQREAYGGGPPSPTSLKSRPFSLPRIPSPHSFGPSLDRESLLSTPSLVADTSSIALLEKILRDMGTKEGQESLLSRLNELARQLSGFSTSEKLEEIIRLVKANQQHALVPATGGAGRGGGGGGGGGGRNKAWSFSEDEDGRNSRVGRFLEESGNSPTQTQSSRATDSMNDEILSALRIVKDHLAQGGSLTSDVKSLVKELRGEVLDMGQEIGRRLNEVSSKSPQTLPVDNSTKEAMNKIVSDGLEEMRQNMVNIVHEHRKKAQETVAAAPRIDSMIDYREIYNSMRAALKDSQANKPRVQELRREDVVQAVQDAFEKYKPEIEIQQIGLERHEVLDCLKEGLGMYLPKETASKQDVFAAINEGFSKFETVSRDDVLESVRECLDEFDFPVTPQLSKDDIMSAVKDGLSDLPKPLKRQEVVNAMDESLNKFDFTVDMAEAVQDGVRSLDLPKDMQTAVTKALETFDFSSAGPSSEDMIDAVQEAIETMDLPCDVTRAVVKALQTPEFAQHIASYLPRPDLSRVDLADAVREGFDALDISGDVARAVKESLKELDLSDLSGSHSKALVRHGTTPPSILKPETEEIIERLYEIRDSLRDEFRAFSEKSKPTSRGGDAERTTPGITMDDFEKLRHDIEAYVDRARTDGNSDDLIPHMTETLERFREEVAELVKKASRSTNDLLREELESLRDVVNGTLVPVTPLAQPGSNAEILEAIGAIRKEMNTTSQHTGEAAETKILQALQEGLGDLKKSIDKLSNKAGDLSANDEILDALKEGLKGVRADLEELRAGGGFDDEFALTPFSKDGDQPSKQLGHGSVEEIRSLHAMVDKLGKKVEAMERGAGPSKAAAGARTATSKSELGDVEALLRKLIDSVASLAAREQKQQKINLSPLEETIRSLQTSVDTAIGGLRKSIDEWTKARSSSAAPKQPEPELLPTSDPTDPATKEDVQAIETILRNTKDSLDDFVSAQGLQRELVRKEHVDALEVLLVETKSNLGDLSKQVEGVSRKEDVSALESLIAKMTIAFDEMRTRDEKEDSNKLTKADLEAVETVCLEVKSLVSSRPATTDATTDSPTATASRPDMDSNFKTLTEKLEAQAEATTKANGDITDRVSEVKSLLEEFHEVIKAKLTDGAKGVDSIHKVLAPMSEIVKKNATLQDELMELWGGMKEGFEEGRTTINKAKTDIETKIEELQKAQIYEIKETVATKGQMEELKTALEPLSGTVTEAVEKMEVSSKTVFERVDELVCKADENHLDIKAEHALTREQVQEMTGKLDGLQSLVAEHQPKVAENLQEVLALVGQHFEHSKTTTEGLQTKVINAMPTVNEKLEKLVGHTGEAEKAFAHLEDVHKQVKNTSAELAEFIAAQTQRAVEEDENKKKILQETTIALERQLAEKEAIEARLAELKEEEARVKESINVTLREEQDQLKSQFLENLQHEQARLKQMNESLKQEQEELKSTFLANLAEEEHRLKTLNESLRKEHEEAKAVFMAGLKEEETRLKELNASLKEEHETLKKTFTINLEEERDRLMEINVALKEEQDTMKKTFAANLRDERDRLIELNSALKAEHESLKRSFLAVLKDEEARLKESNDALREEQQALKDKFLKNLREEESLLKEVNEGLRQEQKELRSSFLAAFKEEERRLKEINASLREEQEEMKAIFREEQEKLKVDLLANLMEEECRLKERNEALRKEHDKLKEQFLADLRAEQQGIKHNLVELRGEQEELVRKKSRLTADLSSLDTALRLRREELHEMETRAETLERRILEGVMDHSRLLLMAKGKRFTTGVGRESMNRKRVPSQMSTRAPSVVSRMESRQPTSALNMAAINAKTRTPKMGTGAGSSASNRRILSLSQMVSGALPGGSIKRSNSVRNGAGGGGVAAVKAAVAAHHGDDGTSGTSTPKAKERKGSWATTSSKSTAKGYGGLSKQHRDFSLKDTDDEDEEGYDTATPPVDVRSGSDEDMVHVDDDARTESSSRYGGDEDHNETETETEADETATLRRSSHGTTVITSSSRSGPRSARSGRSNGSRDDDGESQYSQDHDQDEGDDNYSDYETGDDSEDDWTERGSAISGMTGTTGTSRTGRSSVSAPSIAPSASVMSVASSKMSKASKMSKDSAISGIPRASPKKGKKAGK</sequence>
<protein>
    <recommendedName>
        <fullName evidence="5">Transport protein USO1</fullName>
    </recommendedName>
</protein>
<proteinExistence type="predicted"/>
<dbReference type="Proteomes" id="UP000001805">
    <property type="component" value="Chromosome 6, Linkage Group II"/>
</dbReference>
<dbReference type="GeneID" id="3872167"/>
<feature type="compositionally biased region" description="Basic and acidic residues" evidence="2">
    <location>
        <begin position="2332"/>
        <end position="2357"/>
    </location>
</feature>
<feature type="region of interest" description="Disordered" evidence="2">
    <location>
        <begin position="275"/>
        <end position="303"/>
    </location>
</feature>
<evidence type="ECO:0008006" key="5">
    <source>
        <dbReference type="Google" id="ProtNLM"/>
    </source>
</evidence>
<feature type="coiled-coil region" evidence="1">
    <location>
        <begin position="1032"/>
        <end position="1064"/>
    </location>
</feature>
<keyword evidence="4" id="KW-1185">Reference proteome</keyword>
<feature type="region of interest" description="Disordered" evidence="2">
    <location>
        <begin position="976"/>
        <end position="995"/>
    </location>
</feature>
<dbReference type="KEGG" id="ncr:NCU03578"/>
<gene>
    <name evidence="3" type="ORF">NCU03578</name>
</gene>
<feature type="compositionally biased region" description="Acidic residues" evidence="2">
    <location>
        <begin position="2417"/>
        <end position="2438"/>
    </location>
</feature>
<feature type="compositionally biased region" description="Low complexity" evidence="2">
    <location>
        <begin position="2285"/>
        <end position="2296"/>
    </location>
</feature>
<dbReference type="InParanoid" id="Q1K4S8"/>
<dbReference type="PANTHER" id="PTHR45615">
    <property type="entry name" value="MYOSIN HEAVY CHAIN, NON-MUSCLE"/>
    <property type="match status" value="1"/>
</dbReference>
<feature type="compositionally biased region" description="Low complexity" evidence="2">
    <location>
        <begin position="2386"/>
        <end position="2401"/>
    </location>
</feature>
<feature type="compositionally biased region" description="Basic residues" evidence="2">
    <location>
        <begin position="2500"/>
        <end position="2509"/>
    </location>
</feature>
<feature type="region of interest" description="Disordered" evidence="2">
    <location>
        <begin position="2266"/>
        <end position="2509"/>
    </location>
</feature>
<feature type="region of interest" description="Disordered" evidence="2">
    <location>
        <begin position="178"/>
        <end position="261"/>
    </location>
</feature>
<feature type="coiled-coil region" evidence="1">
    <location>
        <begin position="1111"/>
        <end position="1162"/>
    </location>
</feature>
<dbReference type="SMR" id="Q1K4S8"/>
<keyword evidence="1" id="KW-0175">Coiled coil</keyword>
<feature type="compositionally biased region" description="Polar residues" evidence="2">
    <location>
        <begin position="275"/>
        <end position="285"/>
    </location>
</feature>
<feature type="region of interest" description="Disordered" evidence="2">
    <location>
        <begin position="1290"/>
        <end position="1317"/>
    </location>
</feature>
<feature type="region of interest" description="Disordered" evidence="2">
    <location>
        <begin position="485"/>
        <end position="541"/>
    </location>
</feature>
<feature type="compositionally biased region" description="Basic and acidic residues" evidence="2">
    <location>
        <begin position="202"/>
        <end position="218"/>
    </location>
</feature>
<dbReference type="PANTHER" id="PTHR45615:SF66">
    <property type="entry name" value="CARD DOMAIN-CONTAINING PROTEIN"/>
    <property type="match status" value="1"/>
</dbReference>
<dbReference type="PaxDb" id="5141-EFNCRP00000002721"/>
<feature type="coiled-coil region" evidence="1">
    <location>
        <begin position="1737"/>
        <end position="2139"/>
    </location>
</feature>
<feature type="region of interest" description="Disordered" evidence="2">
    <location>
        <begin position="1435"/>
        <end position="1456"/>
    </location>
</feature>
<feature type="compositionally biased region" description="Acidic residues" evidence="2">
    <location>
        <begin position="2358"/>
        <end position="2370"/>
    </location>
</feature>
<feature type="compositionally biased region" description="Basic and acidic residues" evidence="2">
    <location>
        <begin position="976"/>
        <end position="991"/>
    </location>
</feature>
<dbReference type="VEuPathDB" id="FungiDB:NCU03578"/>
<dbReference type="RefSeq" id="XP_956017.2">
    <property type="nucleotide sequence ID" value="XM_950924.2"/>
</dbReference>
<dbReference type="STRING" id="367110.Q1K4S8"/>
<evidence type="ECO:0000256" key="2">
    <source>
        <dbReference type="SAM" id="MobiDB-lite"/>
    </source>
</evidence>
<feature type="compositionally biased region" description="Polar residues" evidence="2">
    <location>
        <begin position="229"/>
        <end position="248"/>
    </location>
</feature>
<accession>Q1K4S8</accession>
<name>Q1K4S8_NEUCR</name>
<feature type="compositionally biased region" description="Low complexity" evidence="2">
    <location>
        <begin position="2442"/>
        <end position="2494"/>
    </location>
</feature>
<feature type="region of interest" description="Disordered" evidence="2">
    <location>
        <begin position="373"/>
        <end position="412"/>
    </location>
</feature>
<feature type="compositionally biased region" description="Polar residues" evidence="2">
    <location>
        <begin position="293"/>
        <end position="303"/>
    </location>
</feature>